<accession>A0A1F7UWU8</accession>
<sequence length="209" mass="24771">MAQTLYLWDLANTLFPERWDSERSGVPSYDAYVEALGYDLETITPHDYEWAYERPYKDGLFVLSIADGFREVLTWTKNNAVFTTGNREQVDWRAEQLHKKYDFDIRDYIKEICSTFDFGNTNRKTKDMLENILDKKYREGFRVAVYTDDNLGNCEFFIAAATDFARLTPDFHFRIYRMMNDNKGLRPKDGYCEIGTLYDLQKNEQKILN</sequence>
<protein>
    <submittedName>
        <fullName evidence="1">Uncharacterized protein</fullName>
    </submittedName>
</protein>
<dbReference type="AlphaFoldDB" id="A0A1F7UWU8"/>
<name>A0A1F7UWU8_9BACT</name>
<organism evidence="1 2">
    <name type="scientific">Candidatus Uhrbacteria bacterium RIFCSPLOWO2_01_FULL_47_25</name>
    <dbReference type="NCBI Taxonomy" id="1802402"/>
    <lineage>
        <taxon>Bacteria</taxon>
        <taxon>Candidatus Uhriibacteriota</taxon>
    </lineage>
</organism>
<reference evidence="1 2" key="1">
    <citation type="journal article" date="2016" name="Nat. Commun.">
        <title>Thousands of microbial genomes shed light on interconnected biogeochemical processes in an aquifer system.</title>
        <authorList>
            <person name="Anantharaman K."/>
            <person name="Brown C.T."/>
            <person name="Hug L.A."/>
            <person name="Sharon I."/>
            <person name="Castelle C.J."/>
            <person name="Probst A.J."/>
            <person name="Thomas B.C."/>
            <person name="Singh A."/>
            <person name="Wilkins M.J."/>
            <person name="Karaoz U."/>
            <person name="Brodie E.L."/>
            <person name="Williams K.H."/>
            <person name="Hubbard S.S."/>
            <person name="Banfield J.F."/>
        </authorList>
    </citation>
    <scope>NUCLEOTIDE SEQUENCE [LARGE SCALE GENOMIC DNA]</scope>
</reference>
<evidence type="ECO:0000313" key="1">
    <source>
        <dbReference type="EMBL" id="OGL82726.1"/>
    </source>
</evidence>
<proteinExistence type="predicted"/>
<dbReference type="SUPFAM" id="SSF56784">
    <property type="entry name" value="HAD-like"/>
    <property type="match status" value="1"/>
</dbReference>
<dbReference type="Proteomes" id="UP000176846">
    <property type="component" value="Unassembled WGS sequence"/>
</dbReference>
<dbReference type="EMBL" id="MGEK01000011">
    <property type="protein sequence ID" value="OGL82726.1"/>
    <property type="molecule type" value="Genomic_DNA"/>
</dbReference>
<comment type="caution">
    <text evidence="1">The sequence shown here is derived from an EMBL/GenBank/DDBJ whole genome shotgun (WGS) entry which is preliminary data.</text>
</comment>
<dbReference type="InterPro" id="IPR036412">
    <property type="entry name" value="HAD-like_sf"/>
</dbReference>
<evidence type="ECO:0000313" key="2">
    <source>
        <dbReference type="Proteomes" id="UP000176846"/>
    </source>
</evidence>
<gene>
    <name evidence="1" type="ORF">A2936_04025</name>
</gene>